<dbReference type="SUPFAM" id="SSF53098">
    <property type="entry name" value="Ribonuclease H-like"/>
    <property type="match status" value="1"/>
</dbReference>
<keyword evidence="2 5" id="KW-0378">Hydrolase</keyword>
<dbReference type="SMART" id="SM00474">
    <property type="entry name" value="35EXOc"/>
    <property type="match status" value="1"/>
</dbReference>
<keyword evidence="1" id="KW-0540">Nuclease</keyword>
<dbReference type="Proteomes" id="UP001304300">
    <property type="component" value="Chromosome"/>
</dbReference>
<evidence type="ECO:0000313" key="6">
    <source>
        <dbReference type="Proteomes" id="UP001304300"/>
    </source>
</evidence>
<protein>
    <submittedName>
        <fullName evidence="5">3'-5' exonuclease</fullName>
        <ecNumber evidence="5">3.1.-.-</ecNumber>
    </submittedName>
</protein>
<name>A0AAQ3LBV8_9BACT</name>
<dbReference type="GO" id="GO:0006139">
    <property type="term" value="P:nucleobase-containing compound metabolic process"/>
    <property type="evidence" value="ECO:0007669"/>
    <property type="project" value="InterPro"/>
</dbReference>
<dbReference type="Gene3D" id="3.30.420.10">
    <property type="entry name" value="Ribonuclease H-like superfamily/Ribonuclease H"/>
    <property type="match status" value="1"/>
</dbReference>
<dbReference type="GO" id="GO:0005737">
    <property type="term" value="C:cytoplasm"/>
    <property type="evidence" value="ECO:0007669"/>
    <property type="project" value="TreeGrafter"/>
</dbReference>
<dbReference type="GO" id="GO:0008408">
    <property type="term" value="F:3'-5' exonuclease activity"/>
    <property type="evidence" value="ECO:0007669"/>
    <property type="project" value="InterPro"/>
</dbReference>
<feature type="domain" description="3'-5' exonuclease" evidence="4">
    <location>
        <begin position="45"/>
        <end position="214"/>
    </location>
</feature>
<evidence type="ECO:0000256" key="3">
    <source>
        <dbReference type="SAM" id="MobiDB-lite"/>
    </source>
</evidence>
<evidence type="ECO:0000256" key="2">
    <source>
        <dbReference type="ARBA" id="ARBA00022801"/>
    </source>
</evidence>
<reference evidence="5 6" key="1">
    <citation type="submission" date="2023-10" db="EMBL/GenBank/DDBJ databases">
        <title>Rubellicoccus peritrichatus gen. nov., sp. nov., isolated from an algae of coral reef tank.</title>
        <authorList>
            <person name="Luo J."/>
        </authorList>
    </citation>
    <scope>NUCLEOTIDE SEQUENCE [LARGE SCALE GENOMIC DNA]</scope>
    <source>
        <strain evidence="5 6">CR14</strain>
    </source>
</reference>
<dbReference type="PANTHER" id="PTHR13620">
    <property type="entry name" value="3-5 EXONUCLEASE"/>
    <property type="match status" value="1"/>
</dbReference>
<dbReference type="CDD" id="cd06141">
    <property type="entry name" value="WRN_exo"/>
    <property type="match status" value="1"/>
</dbReference>
<feature type="compositionally biased region" description="Polar residues" evidence="3">
    <location>
        <begin position="1"/>
        <end position="12"/>
    </location>
</feature>
<keyword evidence="6" id="KW-1185">Reference proteome</keyword>
<dbReference type="InterPro" id="IPR002562">
    <property type="entry name" value="3'-5'_exonuclease_dom"/>
</dbReference>
<dbReference type="InterPro" id="IPR036397">
    <property type="entry name" value="RNaseH_sf"/>
</dbReference>
<keyword evidence="5" id="KW-0269">Exonuclease</keyword>
<proteinExistence type="predicted"/>
<dbReference type="AlphaFoldDB" id="A0AAQ3LBV8"/>
<dbReference type="RefSeq" id="WP_317835788.1">
    <property type="nucleotide sequence ID" value="NZ_CP136920.1"/>
</dbReference>
<dbReference type="EC" id="3.1.-.-" evidence="5"/>
<dbReference type="InterPro" id="IPR012337">
    <property type="entry name" value="RNaseH-like_sf"/>
</dbReference>
<dbReference type="GO" id="GO:0003676">
    <property type="term" value="F:nucleic acid binding"/>
    <property type="evidence" value="ECO:0007669"/>
    <property type="project" value="InterPro"/>
</dbReference>
<feature type="region of interest" description="Disordered" evidence="3">
    <location>
        <begin position="1"/>
        <end position="23"/>
    </location>
</feature>
<dbReference type="Pfam" id="PF01612">
    <property type="entry name" value="DNA_pol_A_exo1"/>
    <property type="match status" value="1"/>
</dbReference>
<dbReference type="InterPro" id="IPR051132">
    <property type="entry name" value="3-5_Exonuclease_domain"/>
</dbReference>
<evidence type="ECO:0000256" key="1">
    <source>
        <dbReference type="ARBA" id="ARBA00022722"/>
    </source>
</evidence>
<evidence type="ECO:0000313" key="5">
    <source>
        <dbReference type="EMBL" id="WOO43244.1"/>
    </source>
</evidence>
<evidence type="ECO:0000259" key="4">
    <source>
        <dbReference type="SMART" id="SM00474"/>
    </source>
</evidence>
<sequence>MEKDNTQTNIQESDAEPEEALPGIPKRISKDEINQLPLARFNGRVHIITTPDSADIAVSRLSQSSVLGFDTESRPSFKKGDNYPPSIVQFAGNEEAFIFQLDRLGGLGCIRPLLQSRDITKVGVALHDDVKRLKEIEDFEADGFAEINVLSKKIGVANTGLRSLVALFLSKRVSKGAQISNWAKKNLTQNQISYAATDAWISRELYLKLHDVAIEHKLLDSKNGDSP</sequence>
<dbReference type="PANTHER" id="PTHR13620:SF104">
    <property type="entry name" value="EXONUCLEASE 3'-5' DOMAIN-CONTAINING PROTEIN 2"/>
    <property type="match status" value="1"/>
</dbReference>
<organism evidence="5 6">
    <name type="scientific">Rubellicoccus peritrichatus</name>
    <dbReference type="NCBI Taxonomy" id="3080537"/>
    <lineage>
        <taxon>Bacteria</taxon>
        <taxon>Pseudomonadati</taxon>
        <taxon>Verrucomicrobiota</taxon>
        <taxon>Opitutia</taxon>
        <taxon>Puniceicoccales</taxon>
        <taxon>Cerasicoccaceae</taxon>
        <taxon>Rubellicoccus</taxon>
    </lineage>
</organism>
<accession>A0AAQ3LBV8</accession>
<dbReference type="EMBL" id="CP136920">
    <property type="protein sequence ID" value="WOO43244.1"/>
    <property type="molecule type" value="Genomic_DNA"/>
</dbReference>
<gene>
    <name evidence="5" type="ORF">RZN69_09095</name>
</gene>
<dbReference type="KEGG" id="puo:RZN69_09095"/>